<dbReference type="Proteomes" id="UP001159363">
    <property type="component" value="Chromosome 9"/>
</dbReference>
<proteinExistence type="predicted"/>
<evidence type="ECO:0000313" key="1">
    <source>
        <dbReference type="EMBL" id="KAJ8873423.1"/>
    </source>
</evidence>
<protein>
    <recommendedName>
        <fullName evidence="3">DDE Tnp4 domain-containing protein</fullName>
    </recommendedName>
</protein>
<keyword evidence="2" id="KW-1185">Reference proteome</keyword>
<reference evidence="1 2" key="1">
    <citation type="submission" date="2023-02" db="EMBL/GenBank/DDBJ databases">
        <title>LHISI_Scaffold_Assembly.</title>
        <authorList>
            <person name="Stuart O.P."/>
            <person name="Cleave R."/>
            <person name="Magrath M.J.L."/>
            <person name="Mikheyev A.S."/>
        </authorList>
    </citation>
    <scope>NUCLEOTIDE SEQUENCE [LARGE SCALE GENOMIC DNA]</scope>
    <source>
        <strain evidence="1">Daus_M_001</strain>
        <tissue evidence="1">Leg muscle</tissue>
    </source>
</reference>
<dbReference type="EMBL" id="JARBHB010000010">
    <property type="protein sequence ID" value="KAJ8873423.1"/>
    <property type="molecule type" value="Genomic_DNA"/>
</dbReference>
<gene>
    <name evidence="1" type="ORF">PR048_024240</name>
</gene>
<evidence type="ECO:0008006" key="3">
    <source>
        <dbReference type="Google" id="ProtNLM"/>
    </source>
</evidence>
<evidence type="ECO:0000313" key="2">
    <source>
        <dbReference type="Proteomes" id="UP001159363"/>
    </source>
</evidence>
<sequence length="120" mass="13913">MPLPTEETWKRISDRYLELWNMPNCIGFVDGKHIRIQCPSKRGSSFYNYKGCFSIILLPRYEYGLNCDDGVFQSSALGRKLNNDQLHILESTKLPDDEYGSAPFAYFFLLAMKPSLYRSI</sequence>
<organism evidence="1 2">
    <name type="scientific">Dryococelus australis</name>
    <dbReference type="NCBI Taxonomy" id="614101"/>
    <lineage>
        <taxon>Eukaryota</taxon>
        <taxon>Metazoa</taxon>
        <taxon>Ecdysozoa</taxon>
        <taxon>Arthropoda</taxon>
        <taxon>Hexapoda</taxon>
        <taxon>Insecta</taxon>
        <taxon>Pterygota</taxon>
        <taxon>Neoptera</taxon>
        <taxon>Polyneoptera</taxon>
        <taxon>Phasmatodea</taxon>
        <taxon>Verophasmatodea</taxon>
        <taxon>Anareolatae</taxon>
        <taxon>Phasmatidae</taxon>
        <taxon>Eurycanthinae</taxon>
        <taxon>Dryococelus</taxon>
    </lineage>
</organism>
<accession>A0ABQ9GN20</accession>
<name>A0ABQ9GN20_9NEOP</name>
<comment type="caution">
    <text evidence="1">The sequence shown here is derived from an EMBL/GenBank/DDBJ whole genome shotgun (WGS) entry which is preliminary data.</text>
</comment>